<reference evidence="3" key="1">
    <citation type="journal article" date="2019" name="Int. J. Syst. Evol. Microbiol.">
        <title>The Global Catalogue of Microorganisms (GCM) 10K type strain sequencing project: providing services to taxonomists for standard genome sequencing and annotation.</title>
        <authorList>
            <consortium name="The Broad Institute Genomics Platform"/>
            <consortium name="The Broad Institute Genome Sequencing Center for Infectious Disease"/>
            <person name="Wu L."/>
            <person name="Ma J."/>
        </authorList>
    </citation>
    <scope>NUCLEOTIDE SEQUENCE [LARGE SCALE GENOMIC DNA]</scope>
    <source>
        <strain evidence="3">JCM 19134</strain>
    </source>
</reference>
<evidence type="ECO:0000313" key="3">
    <source>
        <dbReference type="Proteomes" id="UP001409585"/>
    </source>
</evidence>
<dbReference type="RefSeq" id="WP_345415939.1">
    <property type="nucleotide sequence ID" value="NZ_AP031496.1"/>
</dbReference>
<accession>A0AAV3TWT0</accession>
<keyword evidence="1" id="KW-1277">Toxin-antitoxin system</keyword>
<sequence length="81" mass="9279">MEPLFDLEAPKKPTNLSLNSDLLNKCRAMNINLSATLEQALTEKLSKARNDKWAEENKNAIRAYNEFAEEHGCFGDEYRAF</sequence>
<protein>
    <submittedName>
        <fullName evidence="2">Type II toxin-antitoxin system CcdA family antitoxin</fullName>
    </submittedName>
</protein>
<organism evidence="2 3">
    <name type="scientific">Halioxenophilus aromaticivorans</name>
    <dbReference type="NCBI Taxonomy" id="1306992"/>
    <lineage>
        <taxon>Bacteria</taxon>
        <taxon>Pseudomonadati</taxon>
        <taxon>Pseudomonadota</taxon>
        <taxon>Gammaproteobacteria</taxon>
        <taxon>Alteromonadales</taxon>
        <taxon>Alteromonadaceae</taxon>
        <taxon>Halioxenophilus</taxon>
    </lineage>
</organism>
<dbReference type="EMBL" id="BAABLX010000003">
    <property type="protein sequence ID" value="GAA4930407.1"/>
    <property type="molecule type" value="Genomic_DNA"/>
</dbReference>
<proteinExistence type="predicted"/>
<dbReference type="Proteomes" id="UP001409585">
    <property type="component" value="Unassembled WGS sequence"/>
</dbReference>
<comment type="caution">
    <text evidence="2">The sequence shown here is derived from an EMBL/GenBank/DDBJ whole genome shotgun (WGS) entry which is preliminary data.</text>
</comment>
<evidence type="ECO:0000256" key="1">
    <source>
        <dbReference type="ARBA" id="ARBA00022649"/>
    </source>
</evidence>
<dbReference type="InterPro" id="IPR009956">
    <property type="entry name" value="Post-segregation_anti-tox_CcdA"/>
</dbReference>
<name>A0AAV3TWT0_9ALTE</name>
<evidence type="ECO:0000313" key="2">
    <source>
        <dbReference type="EMBL" id="GAA4930407.1"/>
    </source>
</evidence>
<gene>
    <name evidence="2" type="ORF">GCM10025791_02830</name>
</gene>
<dbReference type="Pfam" id="PF07362">
    <property type="entry name" value="CcdA"/>
    <property type="match status" value="1"/>
</dbReference>
<dbReference type="AlphaFoldDB" id="A0AAV3TWT0"/>
<keyword evidence="3" id="KW-1185">Reference proteome</keyword>